<evidence type="ECO:0000313" key="3">
    <source>
        <dbReference type="Proteomes" id="UP001260534"/>
    </source>
</evidence>
<evidence type="ECO:0000256" key="1">
    <source>
        <dbReference type="SAM" id="MobiDB-lite"/>
    </source>
</evidence>
<dbReference type="RefSeq" id="WP_209230868.1">
    <property type="nucleotide sequence ID" value="NZ_JAGHXG010000010.1"/>
</dbReference>
<reference evidence="2 3" key="1">
    <citation type="submission" date="2023-01" db="EMBL/GenBank/DDBJ databases">
        <title>Xanthomonas hawaiianensis sp. nov. isolated from Araceae family in Hawaii.</title>
        <authorList>
            <person name="Chunag S.-C."/>
            <person name="Dobhal S."/>
            <person name="Alvarez A."/>
            <person name="Arif M."/>
        </authorList>
    </citation>
    <scope>NUCLEOTIDE SEQUENCE [LARGE SCALE GENOMIC DNA]</scope>
    <source>
        <strain evidence="2 3">A2111</strain>
    </source>
</reference>
<protein>
    <recommendedName>
        <fullName evidence="4">Poly(Hydroxyalcanoate) granule associated protein</fullName>
    </recommendedName>
</protein>
<dbReference type="Proteomes" id="UP001260534">
    <property type="component" value="Unassembled WGS sequence"/>
</dbReference>
<proteinExistence type="predicted"/>
<feature type="region of interest" description="Disordered" evidence="1">
    <location>
        <begin position="98"/>
        <end position="138"/>
    </location>
</feature>
<dbReference type="SUPFAM" id="SSF58113">
    <property type="entry name" value="Apolipoprotein A-I"/>
    <property type="match status" value="1"/>
</dbReference>
<comment type="caution">
    <text evidence="2">The sequence shown here is derived from an EMBL/GenBank/DDBJ whole genome shotgun (WGS) entry which is preliminary data.</text>
</comment>
<dbReference type="EMBL" id="JAQMHB010000001">
    <property type="protein sequence ID" value="MDS9994997.1"/>
    <property type="molecule type" value="Genomic_DNA"/>
</dbReference>
<evidence type="ECO:0008006" key="4">
    <source>
        <dbReference type="Google" id="ProtNLM"/>
    </source>
</evidence>
<sequence>MATKKRSPSALRPDRLNPRHLWLAGLGVVALTRKRALAAAADAAQGAATLKALATQLADEAESSVREGAAALRGQVQPLSAEVEARLQPVLVKLGLKATPRAASRKRPAAPGRAKPAARKRTAARRPGAAGKRGAGAR</sequence>
<accession>A0ABU2IA35</accession>
<organism evidence="2 3">
    <name type="scientific">Xanthomonas hawaiiensis</name>
    <dbReference type="NCBI Taxonomy" id="3003247"/>
    <lineage>
        <taxon>Bacteria</taxon>
        <taxon>Pseudomonadati</taxon>
        <taxon>Pseudomonadota</taxon>
        <taxon>Gammaproteobacteria</taxon>
        <taxon>Lysobacterales</taxon>
        <taxon>Lysobacteraceae</taxon>
        <taxon>Xanthomonas</taxon>
    </lineage>
</organism>
<keyword evidence="3" id="KW-1185">Reference proteome</keyword>
<name>A0ABU2IA35_9XANT</name>
<evidence type="ECO:0000313" key="2">
    <source>
        <dbReference type="EMBL" id="MDS9994997.1"/>
    </source>
</evidence>
<gene>
    <name evidence="2" type="ORF">PNQ69_19705</name>
</gene>